<sequence length="383" mass="43336">MALLRSLYLFKILALLLVFSVLSADDSKTPEARAITDMSKQTTWNDALQVRDAGRHIVRKNAPRFMMEMYEEHLRNPSILQGNIVRSFAAQSNGALLLFNLTSFGYQEIITKAEIRWFRRARAVLSGHHFYRVDLYEVLNSKVEPWRGNLILSRLLSVYTEGWEVFNITQTVTNWILNSITNNGILVVSTLTSGHWLKMYVQSARETGYEENTQNAYLVVFSNDGRSRSSGKGEGVFTSGQITEFSLEFLKYNSSLQSVFPHRRSIHKRAAKNEQLPIGNCQRTPLYVDFVKIGWSGWIISPSGYNAYHCSGSCPFPLSGSLRPTNHAIVQSIVNTLRLSSKVGRPCCVPDNLQPISLLYFDDEENVVLKQYDEMVAGSCGCH</sequence>
<dbReference type="GO" id="GO:0005615">
    <property type="term" value="C:extracellular space"/>
    <property type="evidence" value="ECO:0007669"/>
    <property type="project" value="TreeGrafter"/>
</dbReference>
<dbReference type="PROSITE" id="PS51362">
    <property type="entry name" value="TGF_BETA_2"/>
    <property type="match status" value="1"/>
</dbReference>
<evidence type="ECO:0000256" key="2">
    <source>
        <dbReference type="ARBA" id="ARBA00006656"/>
    </source>
</evidence>
<dbReference type="SMART" id="SM00204">
    <property type="entry name" value="TGFB"/>
    <property type="match status" value="1"/>
</dbReference>
<dbReference type="GO" id="GO:0035239">
    <property type="term" value="P:tube morphogenesis"/>
    <property type="evidence" value="ECO:0007669"/>
    <property type="project" value="UniProtKB-ARBA"/>
</dbReference>
<dbReference type="PANTHER" id="PTHR11848:SF277">
    <property type="entry name" value="TGF-BETA FAMILY PROFILE DOMAIN-CONTAINING PROTEIN"/>
    <property type="match status" value="1"/>
</dbReference>
<dbReference type="Proteomes" id="UP001187315">
    <property type="component" value="Unassembled WGS sequence"/>
</dbReference>
<keyword evidence="3" id="KW-0964">Secreted</keyword>
<evidence type="ECO:0000256" key="4">
    <source>
        <dbReference type="ARBA" id="ARBA00022729"/>
    </source>
</evidence>
<keyword evidence="7" id="KW-0325">Glycoprotein</keyword>
<proteinExistence type="inferred from homology"/>
<dbReference type="GO" id="GO:0005125">
    <property type="term" value="F:cytokine activity"/>
    <property type="evidence" value="ECO:0007669"/>
    <property type="project" value="TreeGrafter"/>
</dbReference>
<protein>
    <recommendedName>
        <fullName evidence="10">TGF-beta family profile domain-containing protein</fullName>
    </recommendedName>
</protein>
<dbReference type="Pfam" id="PF00019">
    <property type="entry name" value="TGF_beta"/>
    <property type="match status" value="1"/>
</dbReference>
<dbReference type="GO" id="GO:0072359">
    <property type="term" value="P:circulatory system development"/>
    <property type="evidence" value="ECO:0007669"/>
    <property type="project" value="UniProtKB-ARBA"/>
</dbReference>
<dbReference type="PROSITE" id="PS00250">
    <property type="entry name" value="TGF_BETA_1"/>
    <property type="match status" value="1"/>
</dbReference>
<dbReference type="Pfam" id="PF00688">
    <property type="entry name" value="TGFb_propeptide"/>
    <property type="match status" value="1"/>
</dbReference>
<accession>A0AA88NVL1</accession>
<comment type="subcellular location">
    <subcellularLocation>
        <location evidence="1">Secreted</location>
    </subcellularLocation>
</comment>
<evidence type="ECO:0000256" key="5">
    <source>
        <dbReference type="ARBA" id="ARBA00023030"/>
    </source>
</evidence>
<feature type="signal peptide" evidence="9">
    <location>
        <begin position="1"/>
        <end position="24"/>
    </location>
</feature>
<dbReference type="AlphaFoldDB" id="A0AA88NVL1"/>
<dbReference type="EMBL" id="JAVHJS010000002">
    <property type="protein sequence ID" value="KAK2866056.1"/>
    <property type="molecule type" value="Genomic_DNA"/>
</dbReference>
<dbReference type="Gene3D" id="2.10.90.10">
    <property type="entry name" value="Cystine-knot cytokines"/>
    <property type="match status" value="1"/>
</dbReference>
<gene>
    <name evidence="11" type="ORF">Q7C36_002112</name>
</gene>
<dbReference type="InterPro" id="IPR029034">
    <property type="entry name" value="Cystine-knot_cytokine"/>
</dbReference>
<evidence type="ECO:0000256" key="1">
    <source>
        <dbReference type="ARBA" id="ARBA00004613"/>
    </source>
</evidence>
<comment type="similarity">
    <text evidence="2 8">Belongs to the TGF-beta family.</text>
</comment>
<reference evidence="11" key="1">
    <citation type="submission" date="2023-08" db="EMBL/GenBank/DDBJ databases">
        <title>Pelteobagrus vachellii genome.</title>
        <authorList>
            <person name="Liu H."/>
        </authorList>
    </citation>
    <scope>NUCLEOTIDE SEQUENCE</scope>
    <source>
        <strain evidence="11">PRFRI_2022a</strain>
        <tissue evidence="11">Muscle</tissue>
    </source>
</reference>
<dbReference type="InterPro" id="IPR001111">
    <property type="entry name" value="TGF-b_propeptide"/>
</dbReference>
<feature type="chain" id="PRO_5041662706" description="TGF-beta family profile domain-containing protein" evidence="9">
    <location>
        <begin position="25"/>
        <end position="383"/>
    </location>
</feature>
<dbReference type="SUPFAM" id="SSF57501">
    <property type="entry name" value="Cystine-knot cytokines"/>
    <property type="match status" value="1"/>
</dbReference>
<evidence type="ECO:0000313" key="11">
    <source>
        <dbReference type="EMBL" id="KAK2866056.1"/>
    </source>
</evidence>
<dbReference type="GO" id="GO:0008083">
    <property type="term" value="F:growth factor activity"/>
    <property type="evidence" value="ECO:0007669"/>
    <property type="project" value="UniProtKB-KW"/>
</dbReference>
<keyword evidence="5 8" id="KW-0339">Growth factor</keyword>
<organism evidence="11 12">
    <name type="scientific">Tachysurus vachellii</name>
    <name type="common">Darkbarbel catfish</name>
    <name type="synonym">Pelteobagrus vachellii</name>
    <dbReference type="NCBI Taxonomy" id="175792"/>
    <lineage>
        <taxon>Eukaryota</taxon>
        <taxon>Metazoa</taxon>
        <taxon>Chordata</taxon>
        <taxon>Craniata</taxon>
        <taxon>Vertebrata</taxon>
        <taxon>Euteleostomi</taxon>
        <taxon>Actinopterygii</taxon>
        <taxon>Neopterygii</taxon>
        <taxon>Teleostei</taxon>
        <taxon>Ostariophysi</taxon>
        <taxon>Siluriformes</taxon>
        <taxon>Bagridae</taxon>
        <taxon>Tachysurus</taxon>
    </lineage>
</organism>
<dbReference type="InterPro" id="IPR017948">
    <property type="entry name" value="TGFb_CS"/>
</dbReference>
<evidence type="ECO:0000256" key="9">
    <source>
        <dbReference type="SAM" id="SignalP"/>
    </source>
</evidence>
<evidence type="ECO:0000256" key="8">
    <source>
        <dbReference type="RuleBase" id="RU000354"/>
    </source>
</evidence>
<evidence type="ECO:0000256" key="3">
    <source>
        <dbReference type="ARBA" id="ARBA00022525"/>
    </source>
</evidence>
<dbReference type="FunFam" id="2.10.90.10:FF:000001">
    <property type="entry name" value="Bone morphogenetic protein 4"/>
    <property type="match status" value="1"/>
</dbReference>
<evidence type="ECO:0000259" key="10">
    <source>
        <dbReference type="PROSITE" id="PS51362"/>
    </source>
</evidence>
<dbReference type="InterPro" id="IPR001839">
    <property type="entry name" value="TGF-b_C"/>
</dbReference>
<evidence type="ECO:0000313" key="12">
    <source>
        <dbReference type="Proteomes" id="UP001187315"/>
    </source>
</evidence>
<evidence type="ECO:0000256" key="7">
    <source>
        <dbReference type="ARBA" id="ARBA00023180"/>
    </source>
</evidence>
<keyword evidence="6" id="KW-1015">Disulfide bond</keyword>
<evidence type="ECO:0000256" key="6">
    <source>
        <dbReference type="ARBA" id="ARBA00023157"/>
    </source>
</evidence>
<dbReference type="Gene3D" id="2.60.120.970">
    <property type="match status" value="1"/>
</dbReference>
<dbReference type="InterPro" id="IPR015615">
    <property type="entry name" value="TGF-beta-rel"/>
</dbReference>
<keyword evidence="4 9" id="KW-0732">Signal</keyword>
<comment type="caution">
    <text evidence="11">The sequence shown here is derived from an EMBL/GenBank/DDBJ whole genome shotgun (WGS) entry which is preliminary data.</text>
</comment>
<dbReference type="PANTHER" id="PTHR11848">
    <property type="entry name" value="TGF-BETA FAMILY"/>
    <property type="match status" value="1"/>
</dbReference>
<dbReference type="CDD" id="cd13765">
    <property type="entry name" value="TGF_beta_ADMP"/>
    <property type="match status" value="1"/>
</dbReference>
<feature type="domain" description="TGF-beta family profile" evidence="10">
    <location>
        <begin position="261"/>
        <end position="383"/>
    </location>
</feature>
<name>A0AA88NVL1_TACVA</name>
<keyword evidence="12" id="KW-1185">Reference proteome</keyword>